<dbReference type="EMBL" id="CADCVY010000039">
    <property type="protein sequence ID" value="CAA9496711.1"/>
    <property type="molecule type" value="Genomic_DNA"/>
</dbReference>
<feature type="transmembrane region" description="Helical" evidence="5">
    <location>
        <begin position="30"/>
        <end position="52"/>
    </location>
</feature>
<feature type="transmembrane region" description="Helical" evidence="5">
    <location>
        <begin position="88"/>
        <end position="110"/>
    </location>
</feature>
<name>A0A6J4SEF7_9SPHN</name>
<dbReference type="InterPro" id="IPR007016">
    <property type="entry name" value="O-antigen_ligase-rel_domated"/>
</dbReference>
<feature type="transmembrane region" description="Helical" evidence="5">
    <location>
        <begin position="394"/>
        <end position="410"/>
    </location>
</feature>
<evidence type="ECO:0000256" key="3">
    <source>
        <dbReference type="ARBA" id="ARBA00022989"/>
    </source>
</evidence>
<sequence length="485" mass="51734">MALTNNSRKVFAQAVPYGGHGVSAGSNHDVIARAFAAGCFALLLAANVVLFAPRIAGFPVRSVLSAGVLVFTFLLYTEDALAALKKNLLLLSLAVGLALLGILLSVINQAPFREILRSVTEVHLQAAVLILATATLARVCGARACVYAILGVIGVSGAVAVLQMMDVGAAWDLRLALGPLKETDEPVRSVLERRPTGLSFSPIQLATQLCLVFAAYAAVRDKERQLTTAGRVADPAVLVALLLFFVACIATATRSPILGGVIFLGLYLAMKRGSALPVLLLFGGLVAYLAWPLLIGAIETSDPRMTSVDDNSASARSVFAYYGMRLFFDNPLGYGLAFQPTELWSGYWSDLYTMRGAKGTQTSQLHNYALSMLNIYGAGLLLFVPIVAKLLRRGSASLIFFVPYIVHIAFHNSGPLYSDIVIWFVFAAISAAGAAKESPDLDQRFVPLMRPWARSVPGRPARGLMTRAAAAPTRGGLGRPGPRTR</sequence>
<feature type="transmembrane region" description="Helical" evidence="5">
    <location>
        <begin position="198"/>
        <end position="219"/>
    </location>
</feature>
<proteinExistence type="predicted"/>
<evidence type="ECO:0000256" key="1">
    <source>
        <dbReference type="ARBA" id="ARBA00004141"/>
    </source>
</evidence>
<comment type="subcellular location">
    <subcellularLocation>
        <location evidence="1">Membrane</location>
        <topology evidence="1">Multi-pass membrane protein</topology>
    </subcellularLocation>
</comment>
<feature type="transmembrane region" description="Helical" evidence="5">
    <location>
        <begin position="146"/>
        <end position="165"/>
    </location>
</feature>
<evidence type="ECO:0000313" key="7">
    <source>
        <dbReference type="EMBL" id="CAA9496711.1"/>
    </source>
</evidence>
<feature type="transmembrane region" description="Helical" evidence="5">
    <location>
        <begin position="416"/>
        <end position="435"/>
    </location>
</feature>
<accession>A0A6J4SEF7</accession>
<feature type="transmembrane region" description="Helical" evidence="5">
    <location>
        <begin position="122"/>
        <end position="139"/>
    </location>
</feature>
<feature type="transmembrane region" description="Helical" evidence="5">
    <location>
        <begin position="319"/>
        <end position="338"/>
    </location>
</feature>
<reference evidence="7" key="1">
    <citation type="submission" date="2020-02" db="EMBL/GenBank/DDBJ databases">
        <authorList>
            <person name="Meier V. D."/>
        </authorList>
    </citation>
    <scope>NUCLEOTIDE SEQUENCE</scope>
    <source>
        <strain evidence="7">AVDCRST_MAG44</strain>
    </source>
</reference>
<feature type="transmembrane region" description="Helical" evidence="5">
    <location>
        <begin position="275"/>
        <end position="298"/>
    </location>
</feature>
<evidence type="ECO:0000256" key="5">
    <source>
        <dbReference type="SAM" id="Phobius"/>
    </source>
</evidence>
<dbReference type="GO" id="GO:0016020">
    <property type="term" value="C:membrane"/>
    <property type="evidence" value="ECO:0007669"/>
    <property type="project" value="UniProtKB-SubCell"/>
</dbReference>
<keyword evidence="2 5" id="KW-0812">Transmembrane</keyword>
<protein>
    <recommendedName>
        <fullName evidence="6">O-antigen ligase-related domain-containing protein</fullName>
    </recommendedName>
</protein>
<feature type="transmembrane region" description="Helical" evidence="5">
    <location>
        <begin position="58"/>
        <end position="76"/>
    </location>
</feature>
<feature type="transmembrane region" description="Helical" evidence="5">
    <location>
        <begin position="240"/>
        <end position="269"/>
    </location>
</feature>
<evidence type="ECO:0000259" key="6">
    <source>
        <dbReference type="Pfam" id="PF04932"/>
    </source>
</evidence>
<gene>
    <name evidence="7" type="ORF">AVDCRST_MAG44-508</name>
</gene>
<keyword evidence="4 5" id="KW-0472">Membrane</keyword>
<feature type="domain" description="O-antigen ligase-related" evidence="6">
    <location>
        <begin position="240"/>
        <end position="378"/>
    </location>
</feature>
<dbReference type="AlphaFoldDB" id="A0A6J4SEF7"/>
<evidence type="ECO:0000256" key="4">
    <source>
        <dbReference type="ARBA" id="ARBA00023136"/>
    </source>
</evidence>
<keyword evidence="3 5" id="KW-1133">Transmembrane helix</keyword>
<evidence type="ECO:0000256" key="2">
    <source>
        <dbReference type="ARBA" id="ARBA00022692"/>
    </source>
</evidence>
<organism evidence="7">
    <name type="scientific">uncultured Sphingomonas sp</name>
    <dbReference type="NCBI Taxonomy" id="158754"/>
    <lineage>
        <taxon>Bacteria</taxon>
        <taxon>Pseudomonadati</taxon>
        <taxon>Pseudomonadota</taxon>
        <taxon>Alphaproteobacteria</taxon>
        <taxon>Sphingomonadales</taxon>
        <taxon>Sphingomonadaceae</taxon>
        <taxon>Sphingomonas</taxon>
        <taxon>environmental samples</taxon>
    </lineage>
</organism>
<feature type="transmembrane region" description="Helical" evidence="5">
    <location>
        <begin position="368"/>
        <end position="387"/>
    </location>
</feature>
<dbReference type="Pfam" id="PF04932">
    <property type="entry name" value="Wzy_C"/>
    <property type="match status" value="1"/>
</dbReference>